<evidence type="ECO:0000313" key="9">
    <source>
        <dbReference type="EMBL" id="KAJ8349572.1"/>
    </source>
</evidence>
<dbReference type="AlphaFoldDB" id="A0A9Q1F224"/>
<dbReference type="Pfam" id="PF00569">
    <property type="entry name" value="ZZ"/>
    <property type="match status" value="1"/>
</dbReference>
<organism evidence="9 10">
    <name type="scientific">Synaphobranchus kaupii</name>
    <name type="common">Kaup's arrowtooth eel</name>
    <dbReference type="NCBI Taxonomy" id="118154"/>
    <lineage>
        <taxon>Eukaryota</taxon>
        <taxon>Metazoa</taxon>
        <taxon>Chordata</taxon>
        <taxon>Craniata</taxon>
        <taxon>Vertebrata</taxon>
        <taxon>Euteleostomi</taxon>
        <taxon>Actinopterygii</taxon>
        <taxon>Neopterygii</taxon>
        <taxon>Teleostei</taxon>
        <taxon>Anguilliformes</taxon>
        <taxon>Synaphobranchidae</taxon>
        <taxon>Synaphobranchus</taxon>
    </lineage>
</organism>
<dbReference type="SUPFAM" id="SSF57850">
    <property type="entry name" value="RING/U-box"/>
    <property type="match status" value="3"/>
</dbReference>
<keyword evidence="3" id="KW-0862">Zinc</keyword>
<feature type="domain" description="RING-type" evidence="6">
    <location>
        <begin position="344"/>
        <end position="384"/>
    </location>
</feature>
<feature type="region of interest" description="Disordered" evidence="5">
    <location>
        <begin position="565"/>
        <end position="611"/>
    </location>
</feature>
<evidence type="ECO:0000259" key="6">
    <source>
        <dbReference type="PROSITE" id="PS50089"/>
    </source>
</evidence>
<dbReference type="Proteomes" id="UP001152622">
    <property type="component" value="Chromosome 9"/>
</dbReference>
<dbReference type="InterPro" id="IPR001841">
    <property type="entry name" value="Znf_RING"/>
</dbReference>
<dbReference type="CDD" id="cd16494">
    <property type="entry name" value="RING-CH-C4HC3_ZSWM2"/>
    <property type="match status" value="1"/>
</dbReference>
<dbReference type="Pfam" id="PF13639">
    <property type="entry name" value="zf-RING_2"/>
    <property type="match status" value="1"/>
</dbReference>
<sequence length="611" mass="68002">MRDALVMFRKTLWRHTVSDVVHLHQDQALNTTIFILKEFGPTGFLLKEEGESKKFKVCLGNPHTCSCLTYVKEKDLCKHICWVLTRKFRLPRDHEYCLQLGLVDRQINEMVQGLHTARTPRTEDPPTPLLTEEDGCVKQKEVEAEDVCPICQEDLMGKRLPVSYCRYGCGNNVHISCMKVWADHQARSDPDIMVKCPLCREAFVPMKVLLDQVKNAASLLTTAERERLDKHLGIVCNACKACPITGKCFKCVVCSYYHLCEVCFNGHCHPQHPFAFRTKRSHRWVSLRHSAGGKSGQSQEWDPKSKEDQESVVRCDRVPEQIVKSLLPVEVRLGSKLLKPGQQCRLCLKSFRLSQHVKHLPCHHKFHADCADAWLLQSNSCPLDGHVVYNPLTWQRAGKQFASKCGQSPSACDQKKLMDQLFIPGLGLHLGPSHSTVGACGNVCLPVPLQKEPAGNGTHKLRVRSEDADGSGSASDSAEPHIDTNPPPKDSRPVPQSDGQSNEPISREAGKVWSGARTGCFGRTQRVKRSANSVVRASVCADRERPSQGMFVGLNGLEMQVHSREMSSLGRTQAQRRPSVPKSVPAPVREKDAVVQMAGDPSGSPLGEVEE</sequence>
<keyword evidence="2 4" id="KW-0863">Zinc-finger</keyword>
<dbReference type="InterPro" id="IPR013083">
    <property type="entry name" value="Znf_RING/FYVE/PHD"/>
</dbReference>
<comment type="caution">
    <text evidence="9">The sequence shown here is derived from an EMBL/GenBank/DDBJ whole genome shotgun (WGS) entry which is preliminary data.</text>
</comment>
<dbReference type="PROSITE" id="PS50135">
    <property type="entry name" value="ZF_ZZ_2"/>
    <property type="match status" value="1"/>
</dbReference>
<evidence type="ECO:0000256" key="1">
    <source>
        <dbReference type="ARBA" id="ARBA00022723"/>
    </source>
</evidence>
<proteinExistence type="predicted"/>
<feature type="region of interest" description="Disordered" evidence="5">
    <location>
        <begin position="290"/>
        <end position="310"/>
    </location>
</feature>
<accession>A0A9Q1F224</accession>
<dbReference type="PROSITE" id="PS50089">
    <property type="entry name" value="ZF_RING_2"/>
    <property type="match status" value="2"/>
</dbReference>
<dbReference type="SMART" id="SM00291">
    <property type="entry name" value="ZnF_ZZ"/>
    <property type="match status" value="1"/>
</dbReference>
<dbReference type="SMART" id="SM00184">
    <property type="entry name" value="RING"/>
    <property type="match status" value="2"/>
</dbReference>
<protein>
    <submittedName>
        <fullName evidence="9">Uncharacterized protein</fullName>
    </submittedName>
</protein>
<dbReference type="Gene3D" id="3.30.60.90">
    <property type="match status" value="1"/>
</dbReference>
<feature type="domain" description="RING-type" evidence="6">
    <location>
        <begin position="148"/>
        <end position="200"/>
    </location>
</feature>
<feature type="compositionally biased region" description="Basic and acidic residues" evidence="5">
    <location>
        <begin position="301"/>
        <end position="310"/>
    </location>
</feature>
<evidence type="ECO:0000313" key="10">
    <source>
        <dbReference type="Proteomes" id="UP001152622"/>
    </source>
</evidence>
<reference evidence="9" key="1">
    <citation type="journal article" date="2023" name="Science">
        <title>Genome structures resolve the early diversification of teleost fishes.</title>
        <authorList>
            <person name="Parey E."/>
            <person name="Louis A."/>
            <person name="Montfort J."/>
            <person name="Bouchez O."/>
            <person name="Roques C."/>
            <person name="Iampietro C."/>
            <person name="Lluch J."/>
            <person name="Castinel A."/>
            <person name="Donnadieu C."/>
            <person name="Desvignes T."/>
            <person name="Floi Bucao C."/>
            <person name="Jouanno E."/>
            <person name="Wen M."/>
            <person name="Mejri S."/>
            <person name="Dirks R."/>
            <person name="Jansen H."/>
            <person name="Henkel C."/>
            <person name="Chen W.J."/>
            <person name="Zahm M."/>
            <person name="Cabau C."/>
            <person name="Klopp C."/>
            <person name="Thompson A.W."/>
            <person name="Robinson-Rechavi M."/>
            <person name="Braasch I."/>
            <person name="Lecointre G."/>
            <person name="Bobe J."/>
            <person name="Postlethwait J.H."/>
            <person name="Berthelot C."/>
            <person name="Roest Crollius H."/>
            <person name="Guiguen Y."/>
        </authorList>
    </citation>
    <scope>NUCLEOTIDE SEQUENCE</scope>
    <source>
        <strain evidence="9">WJC10195</strain>
    </source>
</reference>
<dbReference type="InterPro" id="IPR007527">
    <property type="entry name" value="Znf_SWIM"/>
</dbReference>
<name>A0A9Q1F224_SYNKA</name>
<dbReference type="EMBL" id="JAINUF010000009">
    <property type="protein sequence ID" value="KAJ8349572.1"/>
    <property type="molecule type" value="Genomic_DNA"/>
</dbReference>
<dbReference type="Pfam" id="PF04434">
    <property type="entry name" value="SWIM"/>
    <property type="match status" value="1"/>
</dbReference>
<keyword evidence="1" id="KW-0479">Metal-binding</keyword>
<dbReference type="PROSITE" id="PS50966">
    <property type="entry name" value="ZF_SWIM"/>
    <property type="match status" value="1"/>
</dbReference>
<dbReference type="GO" id="GO:0061630">
    <property type="term" value="F:ubiquitin protein ligase activity"/>
    <property type="evidence" value="ECO:0007669"/>
    <property type="project" value="InterPro"/>
</dbReference>
<dbReference type="OrthoDB" id="8062037at2759"/>
<feature type="domain" description="ZZ-type" evidence="7">
    <location>
        <begin position="231"/>
        <end position="282"/>
    </location>
</feature>
<dbReference type="PANTHER" id="PTHR21540">
    <property type="entry name" value="RING FINGER AND SWIM DOMAIN-CONTAINING PROTEIN 2"/>
    <property type="match status" value="1"/>
</dbReference>
<dbReference type="GO" id="GO:0008270">
    <property type="term" value="F:zinc ion binding"/>
    <property type="evidence" value="ECO:0007669"/>
    <property type="project" value="UniProtKB-KW"/>
</dbReference>
<feature type="domain" description="SWIM-type" evidence="8">
    <location>
        <begin position="55"/>
        <end position="88"/>
    </location>
</feature>
<feature type="region of interest" description="Disordered" evidence="5">
    <location>
        <begin position="454"/>
        <end position="511"/>
    </location>
</feature>
<keyword evidence="10" id="KW-1185">Reference proteome</keyword>
<evidence type="ECO:0000259" key="7">
    <source>
        <dbReference type="PROSITE" id="PS50135"/>
    </source>
</evidence>
<evidence type="ECO:0000256" key="5">
    <source>
        <dbReference type="SAM" id="MobiDB-lite"/>
    </source>
</evidence>
<evidence type="ECO:0000256" key="4">
    <source>
        <dbReference type="PROSITE-ProRule" id="PRU00228"/>
    </source>
</evidence>
<dbReference type="InterPro" id="IPR039903">
    <property type="entry name" value="Zswim2"/>
</dbReference>
<gene>
    <name evidence="9" type="ORF">SKAU_G00247020</name>
</gene>
<evidence type="ECO:0000256" key="3">
    <source>
        <dbReference type="ARBA" id="ARBA00022833"/>
    </source>
</evidence>
<evidence type="ECO:0000259" key="8">
    <source>
        <dbReference type="PROSITE" id="PS50966"/>
    </source>
</evidence>
<dbReference type="InterPro" id="IPR043145">
    <property type="entry name" value="Znf_ZZ_sf"/>
</dbReference>
<dbReference type="Gene3D" id="3.30.40.10">
    <property type="entry name" value="Zinc/RING finger domain, C3HC4 (zinc finger)"/>
    <property type="match status" value="2"/>
</dbReference>
<dbReference type="InterPro" id="IPR000433">
    <property type="entry name" value="Znf_ZZ"/>
</dbReference>
<evidence type="ECO:0000256" key="2">
    <source>
        <dbReference type="ARBA" id="ARBA00022771"/>
    </source>
</evidence>
<dbReference type="PANTHER" id="PTHR21540:SF3">
    <property type="entry name" value="E3 UBIQUITIN-PROTEIN LIGASE ZSWIM2"/>
    <property type="match status" value="1"/>
</dbReference>